<dbReference type="AlphaFoldDB" id="A0A517KXH1"/>
<organism evidence="1 2">
    <name type="scientific">Venturia effusa</name>
    <dbReference type="NCBI Taxonomy" id="50376"/>
    <lineage>
        <taxon>Eukaryota</taxon>
        <taxon>Fungi</taxon>
        <taxon>Dikarya</taxon>
        <taxon>Ascomycota</taxon>
        <taxon>Pezizomycotina</taxon>
        <taxon>Dothideomycetes</taxon>
        <taxon>Pleosporomycetidae</taxon>
        <taxon>Venturiales</taxon>
        <taxon>Venturiaceae</taxon>
        <taxon>Venturia</taxon>
    </lineage>
</organism>
<sequence length="113" mass="12684">MSSHHNLPVAEVQPTNHTQTFSVMMAVHGNTIASGLDAGLAIKLRDKRFSTLQNRPVEAVNLPFQYDDAVCWRRFDRVRENSCRDVLTMLLTRRVATETEANFNAVGTIVAIE</sequence>
<accession>A0A517KXH1</accession>
<gene>
    <name evidence="1" type="ORF">FKW77_009943</name>
</gene>
<proteinExistence type="predicted"/>
<reference evidence="1 2" key="1">
    <citation type="submission" date="2019-07" db="EMBL/GenBank/DDBJ databases">
        <title>Finished genome of Venturia effusa.</title>
        <authorList>
            <person name="Young C.A."/>
            <person name="Cox M.P."/>
            <person name="Ganley A.R.D."/>
            <person name="David W.J."/>
        </authorList>
    </citation>
    <scope>NUCLEOTIDE SEQUENCE [LARGE SCALE GENOMIC DNA]</scope>
    <source>
        <strain evidence="2">albino</strain>
    </source>
</reference>
<protein>
    <submittedName>
        <fullName evidence="1">Uncharacterized protein</fullName>
    </submittedName>
</protein>
<dbReference type="EMBL" id="CP042185">
    <property type="protein sequence ID" value="QDS68077.1"/>
    <property type="molecule type" value="Genomic_DNA"/>
</dbReference>
<evidence type="ECO:0000313" key="2">
    <source>
        <dbReference type="Proteomes" id="UP000316270"/>
    </source>
</evidence>
<dbReference type="Proteomes" id="UP000316270">
    <property type="component" value="Chromosome 1"/>
</dbReference>
<evidence type="ECO:0000313" key="1">
    <source>
        <dbReference type="EMBL" id="QDS68077.1"/>
    </source>
</evidence>
<name>A0A517KXH1_9PEZI</name>
<keyword evidence="2" id="KW-1185">Reference proteome</keyword>